<feature type="compositionally biased region" description="Basic residues" evidence="1">
    <location>
        <begin position="126"/>
        <end position="140"/>
    </location>
</feature>
<feature type="region of interest" description="Disordered" evidence="1">
    <location>
        <begin position="126"/>
        <end position="183"/>
    </location>
</feature>
<reference evidence="3" key="1">
    <citation type="journal article" date="2012" name="Nat. Biotechnol.">
        <title>Reference genome sequence of the model plant Setaria.</title>
        <authorList>
            <person name="Bennetzen J.L."/>
            <person name="Schmutz J."/>
            <person name="Wang H."/>
            <person name="Percifield R."/>
            <person name="Hawkins J."/>
            <person name="Pontaroli A.C."/>
            <person name="Estep M."/>
            <person name="Feng L."/>
            <person name="Vaughn J.N."/>
            <person name="Grimwood J."/>
            <person name="Jenkins J."/>
            <person name="Barry K."/>
            <person name="Lindquist E."/>
            <person name="Hellsten U."/>
            <person name="Deshpande S."/>
            <person name="Wang X."/>
            <person name="Wu X."/>
            <person name="Mitros T."/>
            <person name="Triplett J."/>
            <person name="Yang X."/>
            <person name="Ye C.Y."/>
            <person name="Mauro-Herrera M."/>
            <person name="Wang L."/>
            <person name="Li P."/>
            <person name="Sharma M."/>
            <person name="Sharma R."/>
            <person name="Ronald P.C."/>
            <person name="Panaud O."/>
            <person name="Kellogg E.A."/>
            <person name="Brutnell T.P."/>
            <person name="Doust A.N."/>
            <person name="Tuskan G.A."/>
            <person name="Rokhsar D."/>
            <person name="Devos K.M."/>
        </authorList>
    </citation>
    <scope>NUCLEOTIDE SEQUENCE [LARGE SCALE GENOMIC DNA]</scope>
    <source>
        <strain evidence="3">cv. Yugu1</strain>
    </source>
</reference>
<dbReference type="AlphaFoldDB" id="K3YLW5"/>
<sequence length="183" mass="20690">DAFGGEFVRNEVVLTNQKDMTTKDARVHEGCAPHSGEVRKMSLEKINAITIVALNLKLISRVPPTRSKTKGRSIPPSEKKEITLGAKGVKKGTRKCSICGYYATHNARTCPKLQHNKERLEVLKNRMRGRPRGAQHKRSTSQHDSGGEEHNIGRQQDTKKCKENKYIDYESNDEQFRDTDMEG</sequence>
<protein>
    <submittedName>
        <fullName evidence="2">Uncharacterized protein</fullName>
    </submittedName>
</protein>
<dbReference type="EMBL" id="AGNK02003524">
    <property type="status" value="NOT_ANNOTATED_CDS"/>
    <property type="molecule type" value="Genomic_DNA"/>
</dbReference>
<accession>K3YLW5</accession>
<name>K3YLW5_SETIT</name>
<reference evidence="2" key="2">
    <citation type="submission" date="2018-08" db="UniProtKB">
        <authorList>
            <consortium name="EnsemblPlants"/>
        </authorList>
    </citation>
    <scope>IDENTIFICATION</scope>
    <source>
        <strain evidence="2">Yugu1</strain>
    </source>
</reference>
<feature type="compositionally biased region" description="Basic and acidic residues" evidence="1">
    <location>
        <begin position="145"/>
        <end position="183"/>
    </location>
</feature>
<dbReference type="STRING" id="4555.K3YLW5"/>
<evidence type="ECO:0000256" key="1">
    <source>
        <dbReference type="SAM" id="MobiDB-lite"/>
    </source>
</evidence>
<dbReference type="Proteomes" id="UP000004995">
    <property type="component" value="Unassembled WGS sequence"/>
</dbReference>
<dbReference type="FunCoup" id="K3YLW5">
    <property type="interactions" value="148"/>
</dbReference>
<dbReference type="OMA" id="TNQKDMT"/>
<dbReference type="InParanoid" id="K3YLW5"/>
<organism evidence="2 3">
    <name type="scientific">Setaria italica</name>
    <name type="common">Foxtail millet</name>
    <name type="synonym">Panicum italicum</name>
    <dbReference type="NCBI Taxonomy" id="4555"/>
    <lineage>
        <taxon>Eukaryota</taxon>
        <taxon>Viridiplantae</taxon>
        <taxon>Streptophyta</taxon>
        <taxon>Embryophyta</taxon>
        <taxon>Tracheophyta</taxon>
        <taxon>Spermatophyta</taxon>
        <taxon>Magnoliopsida</taxon>
        <taxon>Liliopsida</taxon>
        <taxon>Poales</taxon>
        <taxon>Poaceae</taxon>
        <taxon>PACMAD clade</taxon>
        <taxon>Panicoideae</taxon>
        <taxon>Panicodae</taxon>
        <taxon>Paniceae</taxon>
        <taxon>Cenchrinae</taxon>
        <taxon>Setaria</taxon>
    </lineage>
</organism>
<dbReference type="Gramene" id="KQL00540">
    <property type="protein sequence ID" value="KQL00540"/>
    <property type="gene ID" value="SETIT_015241mg"/>
</dbReference>
<evidence type="ECO:0000313" key="2">
    <source>
        <dbReference type="EnsemblPlants" id="KQL00540"/>
    </source>
</evidence>
<dbReference type="HOGENOM" id="CLU_126914_0_0_1"/>
<evidence type="ECO:0000313" key="3">
    <source>
        <dbReference type="Proteomes" id="UP000004995"/>
    </source>
</evidence>
<dbReference type="EnsemblPlants" id="KQL00540">
    <property type="protein sequence ID" value="KQL00540"/>
    <property type="gene ID" value="SETIT_015241mg"/>
</dbReference>
<proteinExistence type="predicted"/>
<keyword evidence="3" id="KW-1185">Reference proteome</keyword>